<accession>A0A939G9J6</accession>
<comment type="caution">
    <text evidence="3">The sequence shown here is derived from an EMBL/GenBank/DDBJ whole genome shotgun (WGS) entry which is preliminary data.</text>
</comment>
<keyword evidence="2" id="KW-0732">Signal</keyword>
<dbReference type="SMART" id="SM00028">
    <property type="entry name" value="TPR"/>
    <property type="match status" value="2"/>
</dbReference>
<evidence type="ECO:0000256" key="1">
    <source>
        <dbReference type="PROSITE-ProRule" id="PRU00339"/>
    </source>
</evidence>
<organism evidence="3 4">
    <name type="scientific">Fibrella aquatilis</name>
    <dbReference type="NCBI Taxonomy" id="2817059"/>
    <lineage>
        <taxon>Bacteria</taxon>
        <taxon>Pseudomonadati</taxon>
        <taxon>Bacteroidota</taxon>
        <taxon>Cytophagia</taxon>
        <taxon>Cytophagales</taxon>
        <taxon>Spirosomataceae</taxon>
        <taxon>Fibrella</taxon>
    </lineage>
</organism>
<keyword evidence="4" id="KW-1185">Reference proteome</keyword>
<feature type="repeat" description="TPR" evidence="1">
    <location>
        <begin position="72"/>
        <end position="105"/>
    </location>
</feature>
<evidence type="ECO:0000313" key="3">
    <source>
        <dbReference type="EMBL" id="MBO0934321.1"/>
    </source>
</evidence>
<dbReference type="InterPro" id="IPR019734">
    <property type="entry name" value="TPR_rpt"/>
</dbReference>
<dbReference type="AlphaFoldDB" id="A0A939G9J6"/>
<dbReference type="RefSeq" id="WP_207338286.1">
    <property type="nucleotide sequence ID" value="NZ_JAFMYU010000030.1"/>
</dbReference>
<dbReference type="EMBL" id="JAFMYU010000030">
    <property type="protein sequence ID" value="MBO0934321.1"/>
    <property type="molecule type" value="Genomic_DNA"/>
</dbReference>
<feature type="signal peptide" evidence="2">
    <location>
        <begin position="1"/>
        <end position="26"/>
    </location>
</feature>
<dbReference type="Proteomes" id="UP000664795">
    <property type="component" value="Unassembled WGS sequence"/>
</dbReference>
<reference evidence="3 4" key="1">
    <citation type="submission" date="2021-03" db="EMBL/GenBank/DDBJ databases">
        <title>Fibrella sp. HMF5036 genome sequencing and assembly.</title>
        <authorList>
            <person name="Kang H."/>
            <person name="Kim H."/>
            <person name="Bae S."/>
            <person name="Joh K."/>
        </authorList>
    </citation>
    <scope>NUCLEOTIDE SEQUENCE [LARGE SCALE GENOMIC DNA]</scope>
    <source>
        <strain evidence="3 4">HMF5036</strain>
    </source>
</reference>
<protein>
    <submittedName>
        <fullName evidence="3">Tetratricopeptide repeat protein</fullName>
    </submittedName>
</protein>
<keyword evidence="1" id="KW-0802">TPR repeat</keyword>
<dbReference type="Gene3D" id="1.25.40.10">
    <property type="entry name" value="Tetratricopeptide repeat domain"/>
    <property type="match status" value="1"/>
</dbReference>
<sequence length="474" mass="52335">MKNRCCLGLLLSGLVLLGLVPGLAQKAPTIPEAIRFIKLGNTLREVDKPQQAIEMLLRALPAVGRKDLYWEAVAYENLGLAYRDQENTTDAVRYFQKAQLLYKLLKYKASETAMNELIDEATDKKLYAGIDIGSSGIKLAIFSTKLEDGFYTKTIRAKPLPPNVTLISGTDQAFENGRDVLRAYVDSIRRYGIPNDRVYVAFSSGINEGFGKTPGRRKQLYDLLAAELPKGALCDTSLTAAREAELFTVGAIPRKLWPTTSCMDIGSGNTKGGYYDADRTFHALSFPYGTKSLVSLIDKGNTLDIPAYREAAQRVVKSIADSSLNVSFATGRVGLQQRRTVGFGGGIAWAMVAYLHPEKAGLTAVPLTMSDVERFKRLALTNYQALTHPDLTDLTDSAIRQKAEKDLASVQTQFNEKQIIAGALWLDAVVRAYDNTTVPKRFVFIRDSDIGWVTGKFLEDANRTYERTLATEAK</sequence>
<dbReference type="PROSITE" id="PS50005">
    <property type="entry name" value="TPR"/>
    <property type="match status" value="1"/>
</dbReference>
<gene>
    <name evidence="3" type="ORF">J2I48_25155</name>
</gene>
<dbReference type="SUPFAM" id="SSF48452">
    <property type="entry name" value="TPR-like"/>
    <property type="match status" value="1"/>
</dbReference>
<dbReference type="Gene3D" id="3.30.420.150">
    <property type="entry name" value="Exopolyphosphatase. Domain 2"/>
    <property type="match status" value="1"/>
</dbReference>
<proteinExistence type="predicted"/>
<feature type="chain" id="PRO_5037705872" evidence="2">
    <location>
        <begin position="27"/>
        <end position="474"/>
    </location>
</feature>
<evidence type="ECO:0000256" key="2">
    <source>
        <dbReference type="SAM" id="SignalP"/>
    </source>
</evidence>
<dbReference type="InterPro" id="IPR011990">
    <property type="entry name" value="TPR-like_helical_dom_sf"/>
</dbReference>
<name>A0A939G9J6_9BACT</name>
<dbReference type="Pfam" id="PF13424">
    <property type="entry name" value="TPR_12"/>
    <property type="match status" value="1"/>
</dbReference>
<evidence type="ECO:0000313" key="4">
    <source>
        <dbReference type="Proteomes" id="UP000664795"/>
    </source>
</evidence>